<dbReference type="CDD" id="cd08161">
    <property type="entry name" value="SET"/>
    <property type="match status" value="1"/>
</dbReference>
<dbReference type="EMBL" id="JWZX01002597">
    <property type="protein sequence ID" value="KOO28242.1"/>
    <property type="molecule type" value="Genomic_DNA"/>
</dbReference>
<reference evidence="4" key="1">
    <citation type="journal article" date="2015" name="PLoS Genet.">
        <title>Genome Sequence and Transcriptome Analyses of Chrysochromulina tobin: Metabolic Tools for Enhanced Algal Fitness in the Prominent Order Prymnesiales (Haptophyceae).</title>
        <authorList>
            <person name="Hovde B.T."/>
            <person name="Deodato C.R."/>
            <person name="Hunsperger H.M."/>
            <person name="Ryken S.A."/>
            <person name="Yost W."/>
            <person name="Jha R.K."/>
            <person name="Patterson J."/>
            <person name="Monnat R.J. Jr."/>
            <person name="Barlow S.B."/>
            <person name="Starkenburg S.R."/>
            <person name="Cattolico R.A."/>
        </authorList>
    </citation>
    <scope>NUCLEOTIDE SEQUENCE</scope>
    <source>
        <strain evidence="4">CCMP291</strain>
    </source>
</reference>
<dbReference type="Proteomes" id="UP000037460">
    <property type="component" value="Unassembled WGS sequence"/>
</dbReference>
<dbReference type="PROSITE" id="PS50280">
    <property type="entry name" value="SET"/>
    <property type="match status" value="1"/>
</dbReference>
<protein>
    <submittedName>
        <fullName evidence="3">Mynd finger family protein</fullName>
    </submittedName>
</protein>
<dbReference type="InterPro" id="IPR046341">
    <property type="entry name" value="SET_dom_sf"/>
</dbReference>
<dbReference type="Pfam" id="PF00856">
    <property type="entry name" value="SET"/>
    <property type="match status" value="1"/>
</dbReference>
<dbReference type="Gene3D" id="6.10.140.2220">
    <property type="match status" value="1"/>
</dbReference>
<dbReference type="InterPro" id="IPR001214">
    <property type="entry name" value="SET_dom"/>
</dbReference>
<dbReference type="PANTHER" id="PTHR12197">
    <property type="entry name" value="HISTONE-LYSINE N-METHYLTRANSFERASE SMYD"/>
    <property type="match status" value="1"/>
</dbReference>
<feature type="compositionally biased region" description="Basic residues" evidence="1">
    <location>
        <begin position="38"/>
        <end position="50"/>
    </location>
</feature>
<comment type="caution">
    <text evidence="3">The sequence shown here is derived from an EMBL/GenBank/DDBJ whole genome shotgun (WGS) entry which is preliminary data.</text>
</comment>
<feature type="domain" description="SET" evidence="2">
    <location>
        <begin position="84"/>
        <end position="406"/>
    </location>
</feature>
<evidence type="ECO:0000313" key="3">
    <source>
        <dbReference type="EMBL" id="KOO28242.1"/>
    </source>
</evidence>
<organism evidence="3 4">
    <name type="scientific">Chrysochromulina tobinii</name>
    <dbReference type="NCBI Taxonomy" id="1460289"/>
    <lineage>
        <taxon>Eukaryota</taxon>
        <taxon>Haptista</taxon>
        <taxon>Haptophyta</taxon>
        <taxon>Prymnesiophyceae</taxon>
        <taxon>Prymnesiales</taxon>
        <taxon>Chrysochromulinaceae</taxon>
        <taxon>Chrysochromulina</taxon>
    </lineage>
</organism>
<accession>A0A0M0JPL5</accession>
<dbReference type="SUPFAM" id="SSF50156">
    <property type="entry name" value="PDZ domain-like"/>
    <property type="match status" value="1"/>
</dbReference>
<evidence type="ECO:0000256" key="1">
    <source>
        <dbReference type="SAM" id="MobiDB-lite"/>
    </source>
</evidence>
<keyword evidence="4" id="KW-1185">Reference proteome</keyword>
<name>A0A0M0JPL5_9EUKA</name>
<dbReference type="InterPro" id="IPR036034">
    <property type="entry name" value="PDZ_sf"/>
</dbReference>
<dbReference type="OrthoDB" id="194692at2759"/>
<gene>
    <name evidence="3" type="ORF">Ctob_004341</name>
</gene>
<dbReference type="AlphaFoldDB" id="A0A0M0JPL5"/>
<dbReference type="InterPro" id="IPR050869">
    <property type="entry name" value="H3K4_H4K5_MeTrfase"/>
</dbReference>
<dbReference type="CDD" id="cd20071">
    <property type="entry name" value="SET_SMYD"/>
    <property type="match status" value="1"/>
</dbReference>
<proteinExistence type="predicted"/>
<sequence length="456" mass="48485">MTAVEVQLAAVDISDEGVEQSGNAVADEAALKKAEANRKKREAKKAKKMAAKGTTAAGDETAEEASPTDGTPKGRWDRGLLPGGRAERRSTGQNRGMGVFAKEAIAKGEVVAAAPPALSVIFEPAAQIVCSFCFDQLPLKDMTSEHVVSLKTSEGSFGVVLDDMIPKGAEQPVAVVTRITTTSANRGIVRVGDRFVAVRGTPIGGGHVAAVTLLKAALEAGASEVEVTVARPAALRCHGCDRVAVCERCAGEGRMQWHNAECAVFQQLPEAATKGRDTSTLRMLLRHKVTTHPSVGEWCATKEPAELLGSLQANPCDVPPAQLDALSKMTGNSLATTLNIIGQIRTNACQIIRGNAKVGCALSVLMGWHNHDCSPNAASVIGPSGEVSISALKDIAEGDEVTISYVDVRDECATRKKTLMQHYGFECKCARCTEELRQELKQRMKEANSYRAGQRR</sequence>
<dbReference type="PANTHER" id="PTHR12197:SF292">
    <property type="entry name" value="SET DOMAIN-CONTAINING PROTEIN"/>
    <property type="match status" value="1"/>
</dbReference>
<dbReference type="SUPFAM" id="SSF82199">
    <property type="entry name" value="SET domain"/>
    <property type="match status" value="1"/>
</dbReference>
<evidence type="ECO:0000259" key="2">
    <source>
        <dbReference type="PROSITE" id="PS50280"/>
    </source>
</evidence>
<dbReference type="Gene3D" id="2.170.270.10">
    <property type="entry name" value="SET domain"/>
    <property type="match status" value="1"/>
</dbReference>
<dbReference type="Gene3D" id="1.10.220.160">
    <property type="match status" value="1"/>
</dbReference>
<evidence type="ECO:0000313" key="4">
    <source>
        <dbReference type="Proteomes" id="UP000037460"/>
    </source>
</evidence>
<feature type="region of interest" description="Disordered" evidence="1">
    <location>
        <begin position="13"/>
        <end position="95"/>
    </location>
</feature>